<keyword evidence="6 7" id="KW-0234">DNA repair</keyword>
<evidence type="ECO:0000256" key="7">
    <source>
        <dbReference type="HAMAP-Rule" id="MF_00017"/>
    </source>
</evidence>
<dbReference type="GO" id="GO:0003677">
    <property type="term" value="F:DNA binding"/>
    <property type="evidence" value="ECO:0007669"/>
    <property type="project" value="UniProtKB-UniRule"/>
</dbReference>
<evidence type="ECO:0000256" key="5">
    <source>
        <dbReference type="ARBA" id="ARBA00023172"/>
    </source>
</evidence>
<keyword evidence="2 7" id="KW-0227">DNA damage</keyword>
<keyword evidence="4 7" id="KW-0862">Zinc</keyword>
<dbReference type="SMART" id="SM00493">
    <property type="entry name" value="TOPRIM"/>
    <property type="match status" value="1"/>
</dbReference>
<evidence type="ECO:0000256" key="4">
    <source>
        <dbReference type="ARBA" id="ARBA00022833"/>
    </source>
</evidence>
<dbReference type="GO" id="GO:0006281">
    <property type="term" value="P:DNA repair"/>
    <property type="evidence" value="ECO:0007669"/>
    <property type="project" value="UniProtKB-UniRule"/>
</dbReference>
<gene>
    <name evidence="7" type="primary">recR</name>
    <name evidence="9" type="ORF">A3G03_01980</name>
</gene>
<dbReference type="HAMAP" id="MF_00017">
    <property type="entry name" value="RecR"/>
    <property type="match status" value="1"/>
</dbReference>
<dbReference type="Pfam" id="PF13662">
    <property type="entry name" value="Toprim_4"/>
    <property type="match status" value="1"/>
</dbReference>
<comment type="caution">
    <text evidence="9">The sequence shown here is derived from an EMBL/GenBank/DDBJ whole genome shotgun (WGS) entry which is preliminary data.</text>
</comment>
<dbReference type="Gene3D" id="3.40.1360.10">
    <property type="match status" value="1"/>
</dbReference>
<dbReference type="InterPro" id="IPR023627">
    <property type="entry name" value="Rcmb_RecR"/>
</dbReference>
<accession>A0A1G2P5Y4</accession>
<dbReference type="STRING" id="1802333.A3G03_01980"/>
<feature type="domain" description="Toprim" evidence="8">
    <location>
        <begin position="82"/>
        <end position="184"/>
    </location>
</feature>
<evidence type="ECO:0000313" key="10">
    <source>
        <dbReference type="Proteomes" id="UP000176355"/>
    </source>
</evidence>
<comment type="similarity">
    <text evidence="7">Belongs to the RecR family.</text>
</comment>
<evidence type="ECO:0000313" key="9">
    <source>
        <dbReference type="EMBL" id="OHA43754.1"/>
    </source>
</evidence>
<dbReference type="PROSITE" id="PS50880">
    <property type="entry name" value="TOPRIM"/>
    <property type="match status" value="1"/>
</dbReference>
<reference evidence="9 10" key="1">
    <citation type="journal article" date="2016" name="Nat. Commun.">
        <title>Thousands of microbial genomes shed light on interconnected biogeochemical processes in an aquifer system.</title>
        <authorList>
            <person name="Anantharaman K."/>
            <person name="Brown C.T."/>
            <person name="Hug L.A."/>
            <person name="Sharon I."/>
            <person name="Castelle C.J."/>
            <person name="Probst A.J."/>
            <person name="Thomas B.C."/>
            <person name="Singh A."/>
            <person name="Wilkins M.J."/>
            <person name="Karaoz U."/>
            <person name="Brodie E.L."/>
            <person name="Williams K.H."/>
            <person name="Hubbard S.S."/>
            <person name="Banfield J.F."/>
        </authorList>
    </citation>
    <scope>NUCLEOTIDE SEQUENCE [LARGE SCALE GENOMIC DNA]</scope>
</reference>
<dbReference type="EMBL" id="MHSL01000018">
    <property type="protein sequence ID" value="OHA43754.1"/>
    <property type="molecule type" value="Genomic_DNA"/>
</dbReference>
<keyword evidence="1 7" id="KW-0479">Metal-binding</keyword>
<dbReference type="GO" id="GO:0008270">
    <property type="term" value="F:zinc ion binding"/>
    <property type="evidence" value="ECO:0007669"/>
    <property type="project" value="UniProtKB-KW"/>
</dbReference>
<comment type="caution">
    <text evidence="7">Lacks conserved residue(s) required for the propagation of feature annotation.</text>
</comment>
<dbReference type="Proteomes" id="UP000176355">
    <property type="component" value="Unassembled WGS sequence"/>
</dbReference>
<proteinExistence type="inferred from homology"/>
<comment type="function">
    <text evidence="7">May play a role in DNA repair. It seems to be involved in an RecBC-independent recombinational process of DNA repair. It may act with RecF and RecO.</text>
</comment>
<dbReference type="GO" id="GO:0006310">
    <property type="term" value="P:DNA recombination"/>
    <property type="evidence" value="ECO:0007669"/>
    <property type="project" value="UniProtKB-UniRule"/>
</dbReference>
<evidence type="ECO:0000256" key="2">
    <source>
        <dbReference type="ARBA" id="ARBA00022763"/>
    </source>
</evidence>
<dbReference type="Gene3D" id="1.10.8.420">
    <property type="entry name" value="RecR Domain 1"/>
    <property type="match status" value="1"/>
</dbReference>
<organism evidence="9 10">
    <name type="scientific">Candidatus Taylorbacteria bacterium RIFCSPLOWO2_12_FULL_44_15c</name>
    <dbReference type="NCBI Taxonomy" id="1802333"/>
    <lineage>
        <taxon>Bacteria</taxon>
        <taxon>Candidatus Tayloriibacteriota</taxon>
    </lineage>
</organism>
<keyword evidence="5 7" id="KW-0233">DNA recombination</keyword>
<keyword evidence="3 7" id="KW-0863">Zinc-finger</keyword>
<dbReference type="InterPro" id="IPR000093">
    <property type="entry name" value="DNA_Rcmb_RecR"/>
</dbReference>
<dbReference type="SUPFAM" id="SSF111304">
    <property type="entry name" value="Recombination protein RecR"/>
    <property type="match status" value="1"/>
</dbReference>
<dbReference type="PANTHER" id="PTHR30446">
    <property type="entry name" value="RECOMBINATION PROTEIN RECR"/>
    <property type="match status" value="1"/>
</dbReference>
<evidence type="ECO:0000256" key="3">
    <source>
        <dbReference type="ARBA" id="ARBA00022771"/>
    </source>
</evidence>
<protein>
    <recommendedName>
        <fullName evidence="7">Recombination protein RecR</fullName>
    </recommendedName>
</protein>
<dbReference type="Pfam" id="PF21175">
    <property type="entry name" value="RecR_C"/>
    <property type="match status" value="1"/>
</dbReference>
<evidence type="ECO:0000259" key="8">
    <source>
        <dbReference type="PROSITE" id="PS50880"/>
    </source>
</evidence>
<dbReference type="AlphaFoldDB" id="A0A1G2P5Y4"/>
<evidence type="ECO:0000256" key="6">
    <source>
        <dbReference type="ARBA" id="ARBA00023204"/>
    </source>
</evidence>
<dbReference type="InterPro" id="IPR006171">
    <property type="entry name" value="TOPRIM_dom"/>
</dbReference>
<evidence type="ECO:0000256" key="1">
    <source>
        <dbReference type="ARBA" id="ARBA00022723"/>
    </source>
</evidence>
<sequence length="205" mass="23102">MTIIEKLAEIFGSFPGIGPRQAKRFVFFLLSRGGAYIDELIKLLQNLKKDIKQCSVCFRYFAKGVTAENRCQVCRDSHRDADVLMIVCRDVDLEMVEKSGAFAGRYFVLGGALPILEKNPERKIRGRELLKAIEKMSKENLKEIILATNTDPEGENTADFLRKLLEPLVKKHNIKISLLGRGLSTGAELEYADADTLRNALRNRA</sequence>
<dbReference type="PANTHER" id="PTHR30446:SF0">
    <property type="entry name" value="RECOMBINATION PROTEIN RECR"/>
    <property type="match status" value="1"/>
</dbReference>
<name>A0A1G2P5Y4_9BACT</name>